<accession>A0A378I1E4</accession>
<proteinExistence type="predicted"/>
<evidence type="ECO:0000313" key="1">
    <source>
        <dbReference type="EMBL" id="STX29008.1"/>
    </source>
</evidence>
<keyword evidence="2" id="KW-1185">Reference proteome</keyword>
<organism evidence="1 2">
    <name type="scientific">Legionella beliardensis</name>
    <dbReference type="NCBI Taxonomy" id="91822"/>
    <lineage>
        <taxon>Bacteria</taxon>
        <taxon>Pseudomonadati</taxon>
        <taxon>Pseudomonadota</taxon>
        <taxon>Gammaproteobacteria</taxon>
        <taxon>Legionellales</taxon>
        <taxon>Legionellaceae</taxon>
        <taxon>Legionella</taxon>
    </lineage>
</organism>
<reference evidence="1 2" key="1">
    <citation type="submission" date="2018-06" db="EMBL/GenBank/DDBJ databases">
        <authorList>
            <consortium name="Pathogen Informatics"/>
            <person name="Doyle S."/>
        </authorList>
    </citation>
    <scope>NUCLEOTIDE SEQUENCE [LARGE SCALE GENOMIC DNA]</scope>
    <source>
        <strain evidence="1 2">NCTC13315</strain>
    </source>
</reference>
<protein>
    <submittedName>
        <fullName evidence="1">Uncharacterized protein</fullName>
    </submittedName>
</protein>
<dbReference type="EMBL" id="UGNV01000001">
    <property type="protein sequence ID" value="STX29008.1"/>
    <property type="molecule type" value="Genomic_DNA"/>
</dbReference>
<evidence type="ECO:0000313" key="2">
    <source>
        <dbReference type="Proteomes" id="UP000254968"/>
    </source>
</evidence>
<sequence length="148" mass="16690">MKMQQDELVDDIYWQEDLRCCGAQVVVESQEKITPEILIENGLDNSVDAAYVFVNKKQTNSFAAYYLERGINGITCALISDSLNDEQVARLTGRPELVKGKKGERKHLFEPISGGWCTNNKDKVAILKSPTLDTFSEVLNPYSQYSLH</sequence>
<name>A0A378I1E4_9GAMM</name>
<dbReference type="AlphaFoldDB" id="A0A378I1E4"/>
<gene>
    <name evidence="1" type="ORF">NCTC13315_01542</name>
</gene>
<dbReference type="RefSeq" id="WP_115302712.1">
    <property type="nucleotide sequence ID" value="NZ_CAAAHO010000004.1"/>
</dbReference>
<dbReference type="Proteomes" id="UP000254968">
    <property type="component" value="Unassembled WGS sequence"/>
</dbReference>